<comment type="caution">
    <text evidence="1">The sequence shown here is derived from an EMBL/GenBank/DDBJ whole genome shotgun (WGS) entry which is preliminary data.</text>
</comment>
<name>A0AA35SVU5_GEOBA</name>
<evidence type="ECO:0000313" key="1">
    <source>
        <dbReference type="EMBL" id="CAI8036288.1"/>
    </source>
</evidence>
<organism evidence="1 2">
    <name type="scientific">Geodia barretti</name>
    <name type="common">Barrett's horny sponge</name>
    <dbReference type="NCBI Taxonomy" id="519541"/>
    <lineage>
        <taxon>Eukaryota</taxon>
        <taxon>Metazoa</taxon>
        <taxon>Porifera</taxon>
        <taxon>Demospongiae</taxon>
        <taxon>Heteroscleromorpha</taxon>
        <taxon>Tetractinellida</taxon>
        <taxon>Astrophorina</taxon>
        <taxon>Geodiidae</taxon>
        <taxon>Geodia</taxon>
    </lineage>
</organism>
<gene>
    <name evidence="1" type="ORF">GBAR_LOCUS20342</name>
</gene>
<keyword evidence="2" id="KW-1185">Reference proteome</keyword>
<dbReference type="AlphaFoldDB" id="A0AA35SVU5"/>
<dbReference type="Proteomes" id="UP001174909">
    <property type="component" value="Unassembled WGS sequence"/>
</dbReference>
<sequence>MTIAEHTHEDLATKEDVADYKVIIADAILSLTNSNLAANARVEGLVTEMHEIRSDLQKLTESVSNLIETNRRAIGFTSSDD</sequence>
<evidence type="ECO:0000313" key="2">
    <source>
        <dbReference type="Proteomes" id="UP001174909"/>
    </source>
</evidence>
<protein>
    <submittedName>
        <fullName evidence="1">Uncharacterized protein</fullName>
    </submittedName>
</protein>
<proteinExistence type="predicted"/>
<reference evidence="1" key="1">
    <citation type="submission" date="2023-03" db="EMBL/GenBank/DDBJ databases">
        <authorList>
            <person name="Steffen K."/>
            <person name="Cardenas P."/>
        </authorList>
    </citation>
    <scope>NUCLEOTIDE SEQUENCE</scope>
</reference>
<dbReference type="EMBL" id="CASHTH010002859">
    <property type="protein sequence ID" value="CAI8036288.1"/>
    <property type="molecule type" value="Genomic_DNA"/>
</dbReference>
<accession>A0AA35SVU5</accession>